<feature type="compositionally biased region" description="Low complexity" evidence="1">
    <location>
        <begin position="96"/>
        <end position="112"/>
    </location>
</feature>
<dbReference type="Proteomes" id="UP001412239">
    <property type="component" value="Unassembled WGS sequence"/>
</dbReference>
<gene>
    <name evidence="2" type="ORF">GSTUAT00007117001</name>
</gene>
<dbReference type="AlphaFoldDB" id="A0A292PQM5"/>
<name>A0A292PQM5_9PEZI</name>
<protein>
    <submittedName>
        <fullName evidence="2">Uncharacterized protein</fullName>
    </submittedName>
</protein>
<dbReference type="EMBL" id="LN891113">
    <property type="protein sequence ID" value="CUS08790.1"/>
    <property type="molecule type" value="Genomic_DNA"/>
</dbReference>
<evidence type="ECO:0000313" key="3">
    <source>
        <dbReference type="Proteomes" id="UP001412239"/>
    </source>
</evidence>
<evidence type="ECO:0000256" key="1">
    <source>
        <dbReference type="SAM" id="MobiDB-lite"/>
    </source>
</evidence>
<feature type="region of interest" description="Disordered" evidence="1">
    <location>
        <begin position="89"/>
        <end position="112"/>
    </location>
</feature>
<proteinExistence type="predicted"/>
<evidence type="ECO:0000313" key="2">
    <source>
        <dbReference type="EMBL" id="CUS08790.1"/>
    </source>
</evidence>
<reference evidence="2" key="1">
    <citation type="submission" date="2015-10" db="EMBL/GenBank/DDBJ databases">
        <authorList>
            <person name="Regsiter A."/>
            <person name="william w."/>
        </authorList>
    </citation>
    <scope>NUCLEOTIDE SEQUENCE</scope>
    <source>
        <strain evidence="2">Montdore</strain>
    </source>
</reference>
<accession>A0A292PQM5</accession>
<organism evidence="2 3">
    <name type="scientific">Tuber aestivum</name>
    <name type="common">summer truffle</name>
    <dbReference type="NCBI Taxonomy" id="59557"/>
    <lineage>
        <taxon>Eukaryota</taxon>
        <taxon>Fungi</taxon>
        <taxon>Dikarya</taxon>
        <taxon>Ascomycota</taxon>
        <taxon>Pezizomycotina</taxon>
        <taxon>Pezizomycetes</taxon>
        <taxon>Pezizales</taxon>
        <taxon>Tuberaceae</taxon>
        <taxon>Tuber</taxon>
    </lineage>
</organism>
<keyword evidence="3" id="KW-1185">Reference proteome</keyword>
<sequence length="112" mass="11967">MAKAQQIQSAAIPVTLRPIQTVNINPTNVNTTPRGSAENHVVSNRRGQMQALRRALEGRRGSQRVYVRSPPSLAPEIIIGITAAAMGKMGGPIVRPPTATARSRVTARTGFT</sequence>